<sequence length="125" mass="14611">FDLGLDTMFRSSRTEFGICKYGLCTVNFNSSFQFIQTAITFERIKQNQMNKTVIYMTLVFIVVTLSNATGTVLFNDLIVSDYGSFLIRLFDMMSFVYHGFNFILFYMTNIRFRKEFNKVICLASQ</sequence>
<proteinExistence type="predicted"/>
<dbReference type="AlphaFoldDB" id="A0A814HT75"/>
<keyword evidence="1" id="KW-0472">Membrane</keyword>
<feature type="transmembrane region" description="Helical" evidence="1">
    <location>
        <begin position="53"/>
        <end position="74"/>
    </location>
</feature>
<keyword evidence="3" id="KW-1185">Reference proteome</keyword>
<evidence type="ECO:0000313" key="2">
    <source>
        <dbReference type="EMBL" id="CAF1015086.1"/>
    </source>
</evidence>
<feature type="non-terminal residue" evidence="2">
    <location>
        <position position="1"/>
    </location>
</feature>
<name>A0A814HT75_9BILA</name>
<dbReference type="Gene3D" id="1.20.1070.10">
    <property type="entry name" value="Rhodopsin 7-helix transmembrane proteins"/>
    <property type="match status" value="1"/>
</dbReference>
<organism evidence="2 3">
    <name type="scientific">Brachionus calyciflorus</name>
    <dbReference type="NCBI Taxonomy" id="104777"/>
    <lineage>
        <taxon>Eukaryota</taxon>
        <taxon>Metazoa</taxon>
        <taxon>Spiralia</taxon>
        <taxon>Gnathifera</taxon>
        <taxon>Rotifera</taxon>
        <taxon>Eurotatoria</taxon>
        <taxon>Monogononta</taxon>
        <taxon>Pseudotrocha</taxon>
        <taxon>Ploima</taxon>
        <taxon>Brachionidae</taxon>
        <taxon>Brachionus</taxon>
    </lineage>
</organism>
<protein>
    <submittedName>
        <fullName evidence="2">Uncharacterized protein</fullName>
    </submittedName>
</protein>
<reference evidence="2" key="1">
    <citation type="submission" date="2021-02" db="EMBL/GenBank/DDBJ databases">
        <authorList>
            <person name="Nowell W R."/>
        </authorList>
    </citation>
    <scope>NUCLEOTIDE SEQUENCE</scope>
    <source>
        <strain evidence="2">Ploen Becks lab</strain>
    </source>
</reference>
<comment type="caution">
    <text evidence="2">The sequence shown here is derived from an EMBL/GenBank/DDBJ whole genome shotgun (WGS) entry which is preliminary data.</text>
</comment>
<dbReference type="OrthoDB" id="9983318at2759"/>
<evidence type="ECO:0000256" key="1">
    <source>
        <dbReference type="SAM" id="Phobius"/>
    </source>
</evidence>
<accession>A0A814HT75</accession>
<keyword evidence="1" id="KW-1133">Transmembrane helix</keyword>
<gene>
    <name evidence="2" type="ORF">OXX778_LOCUS17089</name>
</gene>
<keyword evidence="1" id="KW-0812">Transmembrane</keyword>
<feature type="transmembrane region" description="Helical" evidence="1">
    <location>
        <begin position="86"/>
        <end position="108"/>
    </location>
</feature>
<dbReference type="EMBL" id="CAJNOC010004259">
    <property type="protein sequence ID" value="CAF1015086.1"/>
    <property type="molecule type" value="Genomic_DNA"/>
</dbReference>
<dbReference type="Proteomes" id="UP000663879">
    <property type="component" value="Unassembled WGS sequence"/>
</dbReference>
<evidence type="ECO:0000313" key="3">
    <source>
        <dbReference type="Proteomes" id="UP000663879"/>
    </source>
</evidence>